<organism evidence="2 3">
    <name type="scientific">Hathewaya limosa</name>
    <name type="common">Clostridium limosum</name>
    <dbReference type="NCBI Taxonomy" id="1536"/>
    <lineage>
        <taxon>Bacteria</taxon>
        <taxon>Bacillati</taxon>
        <taxon>Bacillota</taxon>
        <taxon>Clostridia</taxon>
        <taxon>Eubacteriales</taxon>
        <taxon>Clostridiaceae</taxon>
        <taxon>Hathewaya</taxon>
    </lineage>
</organism>
<dbReference type="EMBL" id="JAUSWN010000006">
    <property type="protein sequence ID" value="MDQ0479163.1"/>
    <property type="molecule type" value="Genomic_DNA"/>
</dbReference>
<name>A0ABU0JPZ0_HATLI</name>
<reference evidence="2 3" key="1">
    <citation type="submission" date="2023-07" db="EMBL/GenBank/DDBJ databases">
        <title>Genomic Encyclopedia of Type Strains, Phase IV (KMG-IV): sequencing the most valuable type-strain genomes for metagenomic binning, comparative biology and taxonomic classification.</title>
        <authorList>
            <person name="Goeker M."/>
        </authorList>
    </citation>
    <scope>NUCLEOTIDE SEQUENCE [LARGE SCALE GENOMIC DNA]</scope>
    <source>
        <strain evidence="2 3">DSM 1400</strain>
    </source>
</reference>
<keyword evidence="1" id="KW-0812">Transmembrane</keyword>
<dbReference type="RefSeq" id="WP_307355271.1">
    <property type="nucleotide sequence ID" value="NZ_BAAACJ010000012.1"/>
</dbReference>
<accession>A0ABU0JPZ0</accession>
<keyword evidence="1" id="KW-0472">Membrane</keyword>
<comment type="caution">
    <text evidence="2">The sequence shown here is derived from an EMBL/GenBank/DDBJ whole genome shotgun (WGS) entry which is preliminary data.</text>
</comment>
<evidence type="ECO:0000313" key="3">
    <source>
        <dbReference type="Proteomes" id="UP001224418"/>
    </source>
</evidence>
<proteinExistence type="predicted"/>
<feature type="transmembrane region" description="Helical" evidence="1">
    <location>
        <begin position="12"/>
        <end position="29"/>
    </location>
</feature>
<dbReference type="InterPro" id="IPR011042">
    <property type="entry name" value="6-blade_b-propeller_TolB-like"/>
</dbReference>
<sequence length="404" mass="46206">MSKIYKNLVKGLLGILFLICIFTLITYGRRNIGLDSFTCAEEFKGDMYFKGFKDAVDFTYNEDNTYFIAYKNKIQILNEKGYSEVLLKNNNLNITSIEYKDDKLYYVSGTKVYYYDLKNKQQKNIIKDIPNYGDYRKSLLKVKGNYLYVSIGSATNSGVVGEDNKWIEQYSHNHDITPKALTIKGDNFGDEKTGAFVPYKTQNIKGQILTSSFPGNSSIIIYNLKTRAMETFAWGIRNIKGLDFNSKEKLFGVVGGMENRGLRPVKGDCDYIFRIDKNIWYGWPDYSGGDPINSPRFKNKNGGRIPFILANHPSTNPPGPYYQHKKLNSLGTLAIDKDAILKEKDSIYFYEINDNIIYKINKSNVTKPVVKLPKDSMICSIKFCSNKLLALDKKKGILYKVENK</sequence>
<dbReference type="Proteomes" id="UP001224418">
    <property type="component" value="Unassembled WGS sequence"/>
</dbReference>
<dbReference type="InterPro" id="IPR011041">
    <property type="entry name" value="Quinoprot_gluc/sorb_DH_b-prop"/>
</dbReference>
<dbReference type="Gene3D" id="2.120.10.30">
    <property type="entry name" value="TolB, C-terminal domain"/>
    <property type="match status" value="1"/>
</dbReference>
<keyword evidence="3" id="KW-1185">Reference proteome</keyword>
<gene>
    <name evidence="2" type="ORF">QOZ93_000903</name>
</gene>
<evidence type="ECO:0000256" key="1">
    <source>
        <dbReference type="SAM" id="Phobius"/>
    </source>
</evidence>
<dbReference type="SUPFAM" id="SSF50952">
    <property type="entry name" value="Soluble quinoprotein glucose dehydrogenase"/>
    <property type="match status" value="1"/>
</dbReference>
<keyword evidence="1" id="KW-1133">Transmembrane helix</keyword>
<evidence type="ECO:0000313" key="2">
    <source>
        <dbReference type="EMBL" id="MDQ0479163.1"/>
    </source>
</evidence>
<protein>
    <submittedName>
        <fullName evidence="2">Uncharacterized protein</fullName>
    </submittedName>
</protein>